<evidence type="ECO:0000313" key="7">
    <source>
        <dbReference type="Proteomes" id="UP000050525"/>
    </source>
</evidence>
<evidence type="ECO:0000256" key="1">
    <source>
        <dbReference type="ARBA" id="ARBA00004123"/>
    </source>
</evidence>
<dbReference type="PRINTS" id="PR01415">
    <property type="entry name" value="ANKYRIN"/>
</dbReference>
<feature type="repeat" description="ANK" evidence="5">
    <location>
        <begin position="198"/>
        <end position="230"/>
    </location>
</feature>
<evidence type="ECO:0000256" key="3">
    <source>
        <dbReference type="ARBA" id="ARBA00023043"/>
    </source>
</evidence>
<dbReference type="PANTHER" id="PTHR24126">
    <property type="entry name" value="ANKYRIN REPEAT, PH AND SEC7 DOMAIN CONTAINING PROTEIN SECG-RELATED"/>
    <property type="match status" value="1"/>
</dbReference>
<dbReference type="PROSITE" id="PS50297">
    <property type="entry name" value="ANK_REP_REGION"/>
    <property type="match status" value="4"/>
</dbReference>
<dbReference type="PROSITE" id="PS50088">
    <property type="entry name" value="ANK_REPEAT"/>
    <property type="match status" value="4"/>
</dbReference>
<proteinExistence type="predicted"/>
<sequence length="266" mass="29160">MAATVEQDLKWATELIDQRLAQEEAAKQSSSGQPPALVRMEVQELEDEKHQGALPLGIAVLKDAAVVPETFLRAAVRGQLRLVEKFLADGGSPDTCDEFHRTALHRASLEGHIEILEKLLEHGATVDFQDRLDCTAAHWACRGGHLAVVKLLQDHGANLNLVDKLLSTPLHVATRTGHADIAEHLIHVGVAINAVDREGDTALHDAARLNRYKIIKMLLLYGADMLAKNLAGKTPMDLVQLWQTDTRQALETPEQSRVEVDTEAPA</sequence>
<dbReference type="InterPro" id="IPR036770">
    <property type="entry name" value="Ankyrin_rpt-contain_sf"/>
</dbReference>
<dbReference type="SMART" id="SM00248">
    <property type="entry name" value="ANK"/>
    <property type="match status" value="4"/>
</dbReference>
<comment type="subcellular location">
    <subcellularLocation>
        <location evidence="1">Nucleus</location>
    </subcellularLocation>
</comment>
<gene>
    <name evidence="6" type="primary">ANKRD2</name>
    <name evidence="6" type="ORF">Y1Q_0020566</name>
</gene>
<keyword evidence="7" id="KW-1185">Reference proteome</keyword>
<dbReference type="InterPro" id="IPR002110">
    <property type="entry name" value="Ankyrin_rpt"/>
</dbReference>
<dbReference type="STRING" id="8496.A0A151NA32"/>
<evidence type="ECO:0000256" key="4">
    <source>
        <dbReference type="ARBA" id="ARBA00023242"/>
    </source>
</evidence>
<dbReference type="FunFam" id="1.25.40.20:FF:000093">
    <property type="entry name" value="ankyrin repeat domain-containing protein 2"/>
    <property type="match status" value="1"/>
</dbReference>
<evidence type="ECO:0000313" key="6">
    <source>
        <dbReference type="EMBL" id="KYO33355.1"/>
    </source>
</evidence>
<organism evidence="6 7">
    <name type="scientific">Alligator mississippiensis</name>
    <name type="common">American alligator</name>
    <dbReference type="NCBI Taxonomy" id="8496"/>
    <lineage>
        <taxon>Eukaryota</taxon>
        <taxon>Metazoa</taxon>
        <taxon>Chordata</taxon>
        <taxon>Craniata</taxon>
        <taxon>Vertebrata</taxon>
        <taxon>Euteleostomi</taxon>
        <taxon>Archelosauria</taxon>
        <taxon>Archosauria</taxon>
        <taxon>Crocodylia</taxon>
        <taxon>Alligatoridae</taxon>
        <taxon>Alligatorinae</taxon>
        <taxon>Alligator</taxon>
    </lineage>
</organism>
<reference evidence="6 7" key="1">
    <citation type="journal article" date="2012" name="Genome Biol.">
        <title>Sequencing three crocodilian genomes to illuminate the evolution of archosaurs and amniotes.</title>
        <authorList>
            <person name="St John J.A."/>
            <person name="Braun E.L."/>
            <person name="Isberg S.R."/>
            <person name="Miles L.G."/>
            <person name="Chong A.Y."/>
            <person name="Gongora J."/>
            <person name="Dalzell P."/>
            <person name="Moran C."/>
            <person name="Bed'hom B."/>
            <person name="Abzhanov A."/>
            <person name="Burgess S.C."/>
            <person name="Cooksey A.M."/>
            <person name="Castoe T.A."/>
            <person name="Crawford N.G."/>
            <person name="Densmore L.D."/>
            <person name="Drew J.C."/>
            <person name="Edwards S.V."/>
            <person name="Faircloth B.C."/>
            <person name="Fujita M.K."/>
            <person name="Greenwold M.J."/>
            <person name="Hoffmann F.G."/>
            <person name="Howard J.M."/>
            <person name="Iguchi T."/>
            <person name="Janes D.E."/>
            <person name="Khan S.Y."/>
            <person name="Kohno S."/>
            <person name="de Koning A.J."/>
            <person name="Lance S.L."/>
            <person name="McCarthy F.M."/>
            <person name="McCormack J.E."/>
            <person name="Merchant M.E."/>
            <person name="Peterson D.G."/>
            <person name="Pollock D.D."/>
            <person name="Pourmand N."/>
            <person name="Raney B.J."/>
            <person name="Roessler K.A."/>
            <person name="Sanford J.R."/>
            <person name="Sawyer R.H."/>
            <person name="Schmidt C.J."/>
            <person name="Triplett E.W."/>
            <person name="Tuberville T.D."/>
            <person name="Venegas-Anaya M."/>
            <person name="Howard J.T."/>
            <person name="Jarvis E.D."/>
            <person name="Guillette L.J.Jr."/>
            <person name="Glenn T.C."/>
            <person name="Green R.E."/>
            <person name="Ray D.A."/>
        </authorList>
    </citation>
    <scope>NUCLEOTIDE SEQUENCE [LARGE SCALE GENOMIC DNA]</scope>
    <source>
        <strain evidence="6">KSC_2009_1</strain>
    </source>
</reference>
<feature type="repeat" description="ANK" evidence="5">
    <location>
        <begin position="99"/>
        <end position="131"/>
    </location>
</feature>
<dbReference type="GO" id="GO:0006357">
    <property type="term" value="P:regulation of transcription by RNA polymerase II"/>
    <property type="evidence" value="ECO:0007669"/>
    <property type="project" value="TreeGrafter"/>
</dbReference>
<keyword evidence="3 5" id="KW-0040">ANK repeat</keyword>
<dbReference type="GO" id="GO:0005634">
    <property type="term" value="C:nucleus"/>
    <property type="evidence" value="ECO:0007669"/>
    <property type="project" value="UniProtKB-SubCell"/>
</dbReference>
<dbReference type="Pfam" id="PF12796">
    <property type="entry name" value="Ank_2"/>
    <property type="match status" value="1"/>
</dbReference>
<keyword evidence="2" id="KW-0677">Repeat</keyword>
<dbReference type="GO" id="GO:0005737">
    <property type="term" value="C:cytoplasm"/>
    <property type="evidence" value="ECO:0007669"/>
    <property type="project" value="UniProtKB-ARBA"/>
</dbReference>
<evidence type="ECO:0000256" key="5">
    <source>
        <dbReference type="PROSITE-ProRule" id="PRU00023"/>
    </source>
</evidence>
<evidence type="ECO:0000256" key="2">
    <source>
        <dbReference type="ARBA" id="ARBA00022737"/>
    </source>
</evidence>
<name>A0A151NA32_ALLMI</name>
<dbReference type="AlphaFoldDB" id="A0A151NA32"/>
<dbReference type="Pfam" id="PF00023">
    <property type="entry name" value="Ank"/>
    <property type="match status" value="2"/>
</dbReference>
<dbReference type="Gene3D" id="1.25.40.20">
    <property type="entry name" value="Ankyrin repeat-containing domain"/>
    <property type="match status" value="2"/>
</dbReference>
<dbReference type="Proteomes" id="UP000050525">
    <property type="component" value="Unassembled WGS sequence"/>
</dbReference>
<dbReference type="SUPFAM" id="SSF48403">
    <property type="entry name" value="Ankyrin repeat"/>
    <property type="match status" value="1"/>
</dbReference>
<dbReference type="GO" id="GO:0061629">
    <property type="term" value="F:RNA polymerase II-specific DNA-binding transcription factor binding"/>
    <property type="evidence" value="ECO:0007669"/>
    <property type="project" value="TreeGrafter"/>
</dbReference>
<feature type="repeat" description="ANK" evidence="5">
    <location>
        <begin position="165"/>
        <end position="197"/>
    </location>
</feature>
<accession>A0A151NA32</accession>
<feature type="repeat" description="ANK" evidence="5">
    <location>
        <begin position="132"/>
        <end position="164"/>
    </location>
</feature>
<keyword evidence="4" id="KW-0539">Nucleus</keyword>
<protein>
    <submittedName>
        <fullName evidence="6">Ankyrin repeat domain-containing protein 2</fullName>
    </submittedName>
</protein>
<dbReference type="PANTHER" id="PTHR24126:SF3">
    <property type="entry name" value="ANKYRIN REPEAT DOMAIN-CONTAINING PROTEIN 2"/>
    <property type="match status" value="1"/>
</dbReference>
<dbReference type="EMBL" id="AKHW03003692">
    <property type="protein sequence ID" value="KYO33355.1"/>
    <property type="molecule type" value="Genomic_DNA"/>
</dbReference>
<comment type="caution">
    <text evidence="6">The sequence shown here is derived from an EMBL/GenBank/DDBJ whole genome shotgun (WGS) entry which is preliminary data.</text>
</comment>